<evidence type="ECO:0008006" key="4">
    <source>
        <dbReference type="Google" id="ProtNLM"/>
    </source>
</evidence>
<accession>A0ABD5T415</accession>
<dbReference type="EMBL" id="JBHSWT010000012">
    <property type="protein sequence ID" value="MFC6770110.1"/>
    <property type="molecule type" value="Genomic_DNA"/>
</dbReference>
<keyword evidence="1" id="KW-0812">Transmembrane</keyword>
<evidence type="ECO:0000313" key="2">
    <source>
        <dbReference type="EMBL" id="MFC6770110.1"/>
    </source>
</evidence>
<gene>
    <name evidence="2" type="ORF">ACFQDD_00980</name>
</gene>
<name>A0ABD5T415_9EURY</name>
<dbReference type="Proteomes" id="UP001596274">
    <property type="component" value="Unassembled WGS sequence"/>
</dbReference>
<evidence type="ECO:0000313" key="3">
    <source>
        <dbReference type="Proteomes" id="UP001596274"/>
    </source>
</evidence>
<keyword evidence="3" id="KW-1185">Reference proteome</keyword>
<dbReference type="AlphaFoldDB" id="A0ABD5T415"/>
<feature type="transmembrane region" description="Helical" evidence="1">
    <location>
        <begin position="20"/>
        <end position="44"/>
    </location>
</feature>
<sequence length="150" mass="15516">MSKRDRTGKTVSLFNDQRAVSDVTAVVLLIVLVIGGVGAVGASLSGFTDGLAPPPEATVQTSQEGTEMTMTVQQVGDDVDELRLTGEVEADSGDDVQFSGGDQNVSDVSVGDVYTIQNLDNVDEGSQINIVAAGNSQESVIQEVEVGPTS</sequence>
<evidence type="ECO:0000256" key="1">
    <source>
        <dbReference type="SAM" id="Phobius"/>
    </source>
</evidence>
<organism evidence="2 3">
    <name type="scientific">Halorubrum pallidum</name>
    <dbReference type="NCBI Taxonomy" id="1526114"/>
    <lineage>
        <taxon>Archaea</taxon>
        <taxon>Methanobacteriati</taxon>
        <taxon>Methanobacteriota</taxon>
        <taxon>Stenosarchaea group</taxon>
        <taxon>Halobacteria</taxon>
        <taxon>Halobacteriales</taxon>
        <taxon>Haloferacaceae</taxon>
        <taxon>Halorubrum</taxon>
    </lineage>
</organism>
<comment type="caution">
    <text evidence="2">The sequence shown here is derived from an EMBL/GenBank/DDBJ whole genome shotgun (WGS) entry which is preliminary data.</text>
</comment>
<proteinExistence type="predicted"/>
<reference evidence="2 3" key="1">
    <citation type="journal article" date="2019" name="Int. J. Syst. Evol. Microbiol.">
        <title>The Global Catalogue of Microorganisms (GCM) 10K type strain sequencing project: providing services to taxonomists for standard genome sequencing and annotation.</title>
        <authorList>
            <consortium name="The Broad Institute Genomics Platform"/>
            <consortium name="The Broad Institute Genome Sequencing Center for Infectious Disease"/>
            <person name="Wu L."/>
            <person name="Ma J."/>
        </authorList>
    </citation>
    <scope>NUCLEOTIDE SEQUENCE [LARGE SCALE GENOMIC DNA]</scope>
    <source>
        <strain evidence="2 3">PJ61</strain>
    </source>
</reference>
<keyword evidence="1" id="KW-0472">Membrane</keyword>
<keyword evidence="1" id="KW-1133">Transmembrane helix</keyword>
<protein>
    <recommendedName>
        <fullName evidence="4">Archaeal Type IV pilin N-terminal domain-containing protein</fullName>
    </recommendedName>
</protein>